<feature type="domain" description="Phosphoribosyl-AMP cyclohydrolase" evidence="16">
    <location>
        <begin position="55"/>
        <end position="127"/>
    </location>
</feature>
<dbReference type="PANTHER" id="PTHR42945">
    <property type="entry name" value="HISTIDINE BIOSYNTHESIS BIFUNCTIONAL PROTEIN"/>
    <property type="match status" value="1"/>
</dbReference>
<feature type="region of interest" description="Phosphoribosyl-AMP cyclohydrolase" evidence="15">
    <location>
        <begin position="1"/>
        <end position="138"/>
    </location>
</feature>
<dbReference type="FunFam" id="3.10.20.810:FF:000001">
    <property type="entry name" value="Histidine biosynthesis bifunctional protein HisIE"/>
    <property type="match status" value="1"/>
</dbReference>
<evidence type="ECO:0000256" key="2">
    <source>
        <dbReference type="ARBA" id="ARBA00001460"/>
    </source>
</evidence>
<dbReference type="HAMAP" id="MF_01020">
    <property type="entry name" value="HisE"/>
    <property type="match status" value="1"/>
</dbReference>
<feature type="region of interest" description="Phosphoribosyl-ATP pyrophosphohydrolase" evidence="15">
    <location>
        <begin position="139"/>
        <end position="234"/>
    </location>
</feature>
<dbReference type="GO" id="GO:0000105">
    <property type="term" value="P:L-histidine biosynthetic process"/>
    <property type="evidence" value="ECO:0007669"/>
    <property type="project" value="UniProtKB-UniRule"/>
</dbReference>
<dbReference type="InterPro" id="IPR038019">
    <property type="entry name" value="PRib_AMP_CycHydrolase_sf"/>
</dbReference>
<proteinExistence type="inferred from homology"/>
<dbReference type="Gene3D" id="1.10.287.1080">
    <property type="entry name" value="MazG-like"/>
    <property type="match status" value="1"/>
</dbReference>
<dbReference type="InterPro" id="IPR023019">
    <property type="entry name" value="His_synth_HisIE"/>
</dbReference>
<keyword evidence="13 15" id="KW-0368">Histidine biosynthesis</keyword>
<dbReference type="EC" id="3.5.4.19" evidence="15"/>
<dbReference type="Proteomes" id="UP000825078">
    <property type="component" value="Chromosome"/>
</dbReference>
<evidence type="ECO:0000259" key="16">
    <source>
        <dbReference type="Pfam" id="PF01502"/>
    </source>
</evidence>
<name>A0AAD1NNI0_9GAMM</name>
<comment type="catalytic activity">
    <reaction evidence="2 15">
        <text>1-(5-phospho-beta-D-ribosyl)-ATP + H2O = 1-(5-phospho-beta-D-ribosyl)-5'-AMP + diphosphate + H(+)</text>
        <dbReference type="Rhea" id="RHEA:22828"/>
        <dbReference type="ChEBI" id="CHEBI:15377"/>
        <dbReference type="ChEBI" id="CHEBI:15378"/>
        <dbReference type="ChEBI" id="CHEBI:33019"/>
        <dbReference type="ChEBI" id="CHEBI:59457"/>
        <dbReference type="ChEBI" id="CHEBI:73183"/>
        <dbReference type="EC" id="3.6.1.31"/>
    </reaction>
</comment>
<comment type="similarity">
    <text evidence="7 15">In the N-terminal section; belongs to the PRA-CH family.</text>
</comment>
<evidence type="ECO:0000256" key="6">
    <source>
        <dbReference type="ARBA" id="ARBA00007731"/>
    </source>
</evidence>
<evidence type="ECO:0000256" key="5">
    <source>
        <dbReference type="ARBA" id="ARBA00005204"/>
    </source>
</evidence>
<dbReference type="NCBIfam" id="NF002747">
    <property type="entry name" value="PRK02759.1"/>
    <property type="match status" value="1"/>
</dbReference>
<evidence type="ECO:0000256" key="4">
    <source>
        <dbReference type="ARBA" id="ARBA00005169"/>
    </source>
</evidence>
<evidence type="ECO:0000256" key="7">
    <source>
        <dbReference type="ARBA" id="ARBA00008299"/>
    </source>
</evidence>
<gene>
    <name evidence="15 17" type="primary">hisI</name>
    <name evidence="15" type="synonym">hisIE</name>
    <name evidence="17" type="ORF">TUM17379_23670</name>
</gene>
<accession>A0AAD1NNI0</accession>
<evidence type="ECO:0000256" key="9">
    <source>
        <dbReference type="ARBA" id="ARBA00022605"/>
    </source>
</evidence>
<evidence type="ECO:0000256" key="11">
    <source>
        <dbReference type="ARBA" id="ARBA00022801"/>
    </source>
</evidence>
<comment type="similarity">
    <text evidence="6 15">In the C-terminal section; belongs to the PRA-PH family.</text>
</comment>
<organism evidence="17 18">
    <name type="scientific">Shewanella algae</name>
    <dbReference type="NCBI Taxonomy" id="38313"/>
    <lineage>
        <taxon>Bacteria</taxon>
        <taxon>Pseudomonadati</taxon>
        <taxon>Pseudomonadota</taxon>
        <taxon>Gammaproteobacteria</taxon>
        <taxon>Alteromonadales</taxon>
        <taxon>Shewanellaceae</taxon>
        <taxon>Shewanella</taxon>
    </lineage>
</organism>
<dbReference type="EC" id="3.6.1.31" evidence="15"/>
<dbReference type="GO" id="GO:0005524">
    <property type="term" value="F:ATP binding"/>
    <property type="evidence" value="ECO:0007669"/>
    <property type="project" value="UniProtKB-KW"/>
</dbReference>
<protein>
    <recommendedName>
        <fullName evidence="15">Histidine biosynthesis bifunctional protein HisIE</fullName>
    </recommendedName>
    <domain>
        <recommendedName>
            <fullName evidence="15">Phosphoribosyl-AMP cyclohydrolase</fullName>
            <shortName evidence="15">PRA-CH</shortName>
            <ecNumber evidence="15">3.5.4.19</ecNumber>
        </recommendedName>
    </domain>
    <domain>
        <recommendedName>
            <fullName evidence="15">Phosphoribosyl-ATP pyrophosphatase</fullName>
            <shortName evidence="15">PRA-PH</shortName>
            <ecNumber evidence="15">3.6.1.31</ecNumber>
        </recommendedName>
    </domain>
</protein>
<evidence type="ECO:0000313" key="18">
    <source>
        <dbReference type="Proteomes" id="UP000825078"/>
    </source>
</evidence>
<dbReference type="NCBIfam" id="NF000768">
    <property type="entry name" value="PRK00051.1"/>
    <property type="match status" value="1"/>
</dbReference>
<keyword evidence="9 15" id="KW-0028">Amino-acid biosynthesis</keyword>
<keyword evidence="12 15" id="KW-0067">ATP-binding</keyword>
<evidence type="ECO:0000256" key="8">
    <source>
        <dbReference type="ARBA" id="ARBA00022490"/>
    </source>
</evidence>
<dbReference type="SUPFAM" id="SSF101386">
    <property type="entry name" value="all-alpha NTP pyrophosphatases"/>
    <property type="match status" value="1"/>
</dbReference>
<comment type="subcellular location">
    <subcellularLocation>
        <location evidence="3 15">Cytoplasm</location>
    </subcellularLocation>
</comment>
<dbReference type="GO" id="GO:0004635">
    <property type="term" value="F:phosphoribosyl-AMP cyclohydrolase activity"/>
    <property type="evidence" value="ECO:0007669"/>
    <property type="project" value="UniProtKB-UniRule"/>
</dbReference>
<dbReference type="FunFam" id="1.10.287.1080:FF:000002">
    <property type="entry name" value="Histidine biosynthesis bifunctional protein HisIE"/>
    <property type="match status" value="1"/>
</dbReference>
<evidence type="ECO:0000313" key="17">
    <source>
        <dbReference type="EMBL" id="BCV45349.1"/>
    </source>
</evidence>
<dbReference type="Gene3D" id="3.10.20.810">
    <property type="entry name" value="Phosphoribosyl-AMP cyclohydrolase"/>
    <property type="match status" value="1"/>
</dbReference>
<dbReference type="Pfam" id="PF01502">
    <property type="entry name" value="PRA-CH"/>
    <property type="match status" value="1"/>
</dbReference>
<keyword evidence="10 15" id="KW-0547">Nucleotide-binding</keyword>
<dbReference type="CDD" id="cd11534">
    <property type="entry name" value="NTP-PPase_HisIE_like"/>
    <property type="match status" value="1"/>
</dbReference>
<evidence type="ECO:0000256" key="12">
    <source>
        <dbReference type="ARBA" id="ARBA00022840"/>
    </source>
</evidence>
<keyword evidence="8 15" id="KW-0963">Cytoplasm</keyword>
<dbReference type="InterPro" id="IPR002496">
    <property type="entry name" value="PRib_AMP_CycHydrolase_dom"/>
</dbReference>
<sequence length="234" mass="26147">MGLVRTFHKPHNPIQVFDMTTETNNADWLKQLDWDKQQGLLPAVVQDFHSGKVLMLGYMNREALDVTLSKGLVTFYSRSKQRLWTKGESSGNLLQLVSIGVDCDNDSLLLQANPIGPTCHKGTDSCWDNPACGEVHPFINRLQSLIASRKEEDPNESYTASLFQRGTKRIAQKVGEEGLETALAAATHDREELVNEASDLLYHLLVLLEDQQLSLDDIHANLAKRHTQAKAAQD</sequence>
<dbReference type="GO" id="GO:0005737">
    <property type="term" value="C:cytoplasm"/>
    <property type="evidence" value="ECO:0007669"/>
    <property type="project" value="UniProtKB-SubCell"/>
</dbReference>
<evidence type="ECO:0000256" key="13">
    <source>
        <dbReference type="ARBA" id="ARBA00023102"/>
    </source>
</evidence>
<evidence type="ECO:0000256" key="14">
    <source>
        <dbReference type="ARBA" id="ARBA00023268"/>
    </source>
</evidence>
<comment type="catalytic activity">
    <reaction evidence="1 15">
        <text>1-(5-phospho-beta-D-ribosyl)-5'-AMP + H2O = 1-(5-phospho-beta-D-ribosyl)-5-[(5-phospho-beta-D-ribosylamino)methylideneamino]imidazole-4-carboxamide</text>
        <dbReference type="Rhea" id="RHEA:20049"/>
        <dbReference type="ChEBI" id="CHEBI:15377"/>
        <dbReference type="ChEBI" id="CHEBI:58435"/>
        <dbReference type="ChEBI" id="CHEBI:59457"/>
        <dbReference type="EC" id="3.5.4.19"/>
    </reaction>
</comment>
<dbReference type="AlphaFoldDB" id="A0AAD1NNI0"/>
<dbReference type="PANTHER" id="PTHR42945:SF9">
    <property type="entry name" value="HISTIDINE BIOSYNTHESIS BIFUNCTIONAL PROTEIN HISIE"/>
    <property type="match status" value="1"/>
</dbReference>
<evidence type="ECO:0000256" key="15">
    <source>
        <dbReference type="HAMAP-Rule" id="MF_01019"/>
    </source>
</evidence>
<dbReference type="HAMAP" id="MF_01019">
    <property type="entry name" value="HisIE"/>
    <property type="match status" value="1"/>
</dbReference>
<dbReference type="InterPro" id="IPR021130">
    <property type="entry name" value="PRib-ATP_PPHydrolase-like"/>
</dbReference>
<evidence type="ECO:0000256" key="1">
    <source>
        <dbReference type="ARBA" id="ARBA00000024"/>
    </source>
</evidence>
<dbReference type="EMBL" id="AP024613">
    <property type="protein sequence ID" value="BCV45349.1"/>
    <property type="molecule type" value="Genomic_DNA"/>
</dbReference>
<keyword evidence="11 15" id="KW-0378">Hydrolase</keyword>
<evidence type="ECO:0000256" key="3">
    <source>
        <dbReference type="ARBA" id="ARBA00004496"/>
    </source>
</evidence>
<dbReference type="SUPFAM" id="SSF141734">
    <property type="entry name" value="HisI-like"/>
    <property type="match status" value="1"/>
</dbReference>
<dbReference type="NCBIfam" id="TIGR03188">
    <property type="entry name" value="histidine_hisI"/>
    <property type="match status" value="1"/>
</dbReference>
<evidence type="ECO:0000256" key="10">
    <source>
        <dbReference type="ARBA" id="ARBA00022741"/>
    </source>
</evidence>
<keyword evidence="14 15" id="KW-0511">Multifunctional enzyme</keyword>
<dbReference type="Pfam" id="PF01503">
    <property type="entry name" value="PRA-PH"/>
    <property type="match status" value="1"/>
</dbReference>
<dbReference type="GO" id="GO:0004636">
    <property type="term" value="F:phosphoribosyl-ATP diphosphatase activity"/>
    <property type="evidence" value="ECO:0007669"/>
    <property type="project" value="UniProtKB-UniRule"/>
</dbReference>
<reference evidence="17" key="1">
    <citation type="submission" date="2021-05" db="EMBL/GenBank/DDBJ databases">
        <title>Molecular characterization for Shewanella algae harboring chromosomal blaOXA-55-like strains isolated from clinical and environment sample.</title>
        <authorList>
            <person name="Ohama Y."/>
            <person name="Aoki K."/>
            <person name="Harada S."/>
            <person name="Moriya K."/>
            <person name="Ishii Y."/>
            <person name="Tateda K."/>
        </authorList>
    </citation>
    <scope>NUCLEOTIDE SEQUENCE</scope>
    <source>
        <strain evidence="17">TUM17379</strain>
    </source>
</reference>
<comment type="pathway">
    <text evidence="5 15">Amino-acid biosynthesis; L-histidine biosynthesis; L-histidine from 5-phospho-alpha-D-ribose 1-diphosphate: step 2/9.</text>
</comment>
<comment type="pathway">
    <text evidence="4 15">Amino-acid biosynthesis; L-histidine biosynthesis; L-histidine from 5-phospho-alpha-D-ribose 1-diphosphate: step 3/9.</text>
</comment>
<dbReference type="InterPro" id="IPR008179">
    <property type="entry name" value="HisE"/>
</dbReference>